<evidence type="ECO:0000256" key="2">
    <source>
        <dbReference type="SAM" id="MobiDB-lite"/>
    </source>
</evidence>
<evidence type="ECO:0000256" key="1">
    <source>
        <dbReference type="ARBA" id="ARBA00048287"/>
    </source>
</evidence>
<feature type="compositionally biased region" description="Basic and acidic residues" evidence="2">
    <location>
        <begin position="94"/>
        <end position="114"/>
    </location>
</feature>
<dbReference type="Pfam" id="PF00850">
    <property type="entry name" value="Hist_deacetyl"/>
    <property type="match status" value="1"/>
</dbReference>
<accession>A0AAW1IFG4</accession>
<comment type="caution">
    <text evidence="4">The sequence shown here is derived from an EMBL/GenBank/DDBJ whole genome shotgun (WGS) entry which is preliminary data.</text>
</comment>
<dbReference type="AlphaFoldDB" id="A0AAW1IFG4"/>
<dbReference type="GO" id="GO:0141221">
    <property type="term" value="F:histone deacetylase activity, hydrolytic mechanism"/>
    <property type="evidence" value="ECO:0007669"/>
    <property type="project" value="UniProtKB-EC"/>
</dbReference>
<dbReference type="Gene3D" id="3.40.800.20">
    <property type="entry name" value="Histone deacetylase domain"/>
    <property type="match status" value="1"/>
</dbReference>
<comment type="catalytic activity">
    <reaction evidence="1">
        <text>N(6)-acetyl-L-lysyl-[histone] + H2O = L-lysyl-[histone] + acetate</text>
        <dbReference type="Rhea" id="RHEA:58196"/>
        <dbReference type="Rhea" id="RHEA-COMP:9845"/>
        <dbReference type="Rhea" id="RHEA-COMP:11338"/>
        <dbReference type="ChEBI" id="CHEBI:15377"/>
        <dbReference type="ChEBI" id="CHEBI:29969"/>
        <dbReference type="ChEBI" id="CHEBI:30089"/>
        <dbReference type="ChEBI" id="CHEBI:61930"/>
        <dbReference type="EC" id="3.5.1.98"/>
    </reaction>
</comment>
<evidence type="ECO:0000259" key="3">
    <source>
        <dbReference type="Pfam" id="PF00850"/>
    </source>
</evidence>
<reference evidence="4 5" key="1">
    <citation type="journal article" date="2024" name="BMC Genomics">
        <title>De novo assembly and annotation of Popillia japonica's genome with initial clues to its potential as an invasive pest.</title>
        <authorList>
            <person name="Cucini C."/>
            <person name="Boschi S."/>
            <person name="Funari R."/>
            <person name="Cardaioli E."/>
            <person name="Iannotti N."/>
            <person name="Marturano G."/>
            <person name="Paoli F."/>
            <person name="Bruttini M."/>
            <person name="Carapelli A."/>
            <person name="Frati F."/>
            <person name="Nardi F."/>
        </authorList>
    </citation>
    <scope>NUCLEOTIDE SEQUENCE [LARGE SCALE GENOMIC DNA]</scope>
    <source>
        <strain evidence="4">DMR45628</strain>
    </source>
</reference>
<dbReference type="Proteomes" id="UP001458880">
    <property type="component" value="Unassembled WGS sequence"/>
</dbReference>
<sequence length="189" mass="21478">MTVSFHKYGEYFPGTGDLRDIGAGKGKYYAVNIPLRDDFKLHISPSNMANQNTPEYLEKIKTRLFENLRMLPHAPGVQVQAIPEDAINEDSDNEEKIDKDERLPQKDLDKRIVPENEYSDSEDEGEGGRRDNRVYKGRKRPRLEKGIDNKDGTGDDKSMKDEIKSEKGDDKDDSKPSSTEDTKKDSANP</sequence>
<dbReference type="InterPro" id="IPR023696">
    <property type="entry name" value="Ureohydrolase_dom_sf"/>
</dbReference>
<keyword evidence="5" id="KW-1185">Reference proteome</keyword>
<dbReference type="InterPro" id="IPR037138">
    <property type="entry name" value="His_deacetylse_dom_sf"/>
</dbReference>
<evidence type="ECO:0000313" key="5">
    <source>
        <dbReference type="Proteomes" id="UP001458880"/>
    </source>
</evidence>
<evidence type="ECO:0000313" key="4">
    <source>
        <dbReference type="EMBL" id="KAK9688158.1"/>
    </source>
</evidence>
<gene>
    <name evidence="4" type="ORF">QE152_g35748</name>
</gene>
<name>A0AAW1IFG4_POPJA</name>
<feature type="domain" description="Histone deacetylase" evidence="3">
    <location>
        <begin position="1"/>
        <end position="39"/>
    </location>
</feature>
<organism evidence="4 5">
    <name type="scientific">Popillia japonica</name>
    <name type="common">Japanese beetle</name>
    <dbReference type="NCBI Taxonomy" id="7064"/>
    <lineage>
        <taxon>Eukaryota</taxon>
        <taxon>Metazoa</taxon>
        <taxon>Ecdysozoa</taxon>
        <taxon>Arthropoda</taxon>
        <taxon>Hexapoda</taxon>
        <taxon>Insecta</taxon>
        <taxon>Pterygota</taxon>
        <taxon>Neoptera</taxon>
        <taxon>Endopterygota</taxon>
        <taxon>Coleoptera</taxon>
        <taxon>Polyphaga</taxon>
        <taxon>Scarabaeiformia</taxon>
        <taxon>Scarabaeidae</taxon>
        <taxon>Rutelinae</taxon>
        <taxon>Popillia</taxon>
    </lineage>
</organism>
<proteinExistence type="predicted"/>
<feature type="region of interest" description="Disordered" evidence="2">
    <location>
        <begin position="82"/>
        <end position="189"/>
    </location>
</feature>
<dbReference type="SUPFAM" id="SSF52768">
    <property type="entry name" value="Arginase/deacetylase"/>
    <property type="match status" value="1"/>
</dbReference>
<protein>
    <submittedName>
        <fullName evidence="4">Histone deacetylase domain</fullName>
    </submittedName>
</protein>
<dbReference type="InterPro" id="IPR023801">
    <property type="entry name" value="His_deacetylse_dom"/>
</dbReference>
<dbReference type="EMBL" id="JASPKY010000604">
    <property type="protein sequence ID" value="KAK9688158.1"/>
    <property type="molecule type" value="Genomic_DNA"/>
</dbReference>
<feature type="compositionally biased region" description="Basic and acidic residues" evidence="2">
    <location>
        <begin position="143"/>
        <end position="189"/>
    </location>
</feature>